<dbReference type="InterPro" id="IPR005299">
    <property type="entry name" value="MeTrfase_7"/>
</dbReference>
<organism evidence="5 6">
    <name type="scientific">Hibiscus sabdariffa</name>
    <name type="common">roselle</name>
    <dbReference type="NCBI Taxonomy" id="183260"/>
    <lineage>
        <taxon>Eukaryota</taxon>
        <taxon>Viridiplantae</taxon>
        <taxon>Streptophyta</taxon>
        <taxon>Embryophyta</taxon>
        <taxon>Tracheophyta</taxon>
        <taxon>Spermatophyta</taxon>
        <taxon>Magnoliopsida</taxon>
        <taxon>eudicotyledons</taxon>
        <taxon>Gunneridae</taxon>
        <taxon>Pentapetalae</taxon>
        <taxon>rosids</taxon>
        <taxon>malvids</taxon>
        <taxon>Malvales</taxon>
        <taxon>Malvaceae</taxon>
        <taxon>Malvoideae</taxon>
        <taxon>Hibiscus</taxon>
    </lineage>
</organism>
<dbReference type="Gene3D" id="1.10.1200.270">
    <property type="entry name" value="Methyltransferase, alpha-helical capping domain"/>
    <property type="match status" value="1"/>
</dbReference>
<dbReference type="PANTHER" id="PTHR31009">
    <property type="entry name" value="S-ADENOSYL-L-METHIONINE:CARBOXYL METHYLTRANSFERASE FAMILY PROTEIN"/>
    <property type="match status" value="1"/>
</dbReference>
<comment type="caution">
    <text evidence="5">The sequence shown here is derived from an EMBL/GenBank/DDBJ whole genome shotgun (WGS) entry which is preliminary data.</text>
</comment>
<evidence type="ECO:0000313" key="6">
    <source>
        <dbReference type="Proteomes" id="UP001396334"/>
    </source>
</evidence>
<dbReference type="EMBL" id="JBBPBN010000035">
    <property type="protein sequence ID" value="KAK9001822.1"/>
    <property type="molecule type" value="Genomic_DNA"/>
</dbReference>
<dbReference type="Proteomes" id="UP001396334">
    <property type="component" value="Unassembled WGS sequence"/>
</dbReference>
<sequence length="120" mass="13558">MRKKIDSFNAPCYVPCAKEIKEGIEKEGTFIIDRLEAFEVDWQGGFVTDIHTEQGNGLSGERMAKTVRAVAESMLESHFHIGQDTMDVLFARFAENVSTYLSKTRANHTNFVISLVKKKT</sequence>
<evidence type="ECO:0008006" key="7">
    <source>
        <dbReference type="Google" id="ProtNLM"/>
    </source>
</evidence>
<evidence type="ECO:0000256" key="1">
    <source>
        <dbReference type="ARBA" id="ARBA00022603"/>
    </source>
</evidence>
<dbReference type="Pfam" id="PF03492">
    <property type="entry name" value="Methyltransf_7"/>
    <property type="match status" value="1"/>
</dbReference>
<name>A0ABR2QMS8_9ROSI</name>
<dbReference type="InterPro" id="IPR042086">
    <property type="entry name" value="MeTrfase_capping"/>
</dbReference>
<dbReference type="Gene3D" id="3.40.50.150">
    <property type="entry name" value="Vaccinia Virus protein VP39"/>
    <property type="match status" value="1"/>
</dbReference>
<dbReference type="InterPro" id="IPR029063">
    <property type="entry name" value="SAM-dependent_MTases_sf"/>
</dbReference>
<keyword evidence="1" id="KW-0489">Methyltransferase</keyword>
<dbReference type="SUPFAM" id="SSF53335">
    <property type="entry name" value="S-adenosyl-L-methionine-dependent methyltransferases"/>
    <property type="match status" value="1"/>
</dbReference>
<evidence type="ECO:0000256" key="2">
    <source>
        <dbReference type="ARBA" id="ARBA00022679"/>
    </source>
</evidence>
<protein>
    <recommendedName>
        <fullName evidence="7">SAM dependent carboxyl methyltransferase</fullName>
    </recommendedName>
</protein>
<proteinExistence type="predicted"/>
<keyword evidence="2" id="KW-0808">Transferase</keyword>
<reference evidence="5 6" key="1">
    <citation type="journal article" date="2024" name="G3 (Bethesda)">
        <title>Genome assembly of Hibiscus sabdariffa L. provides insights into metabolisms of medicinal natural products.</title>
        <authorList>
            <person name="Kim T."/>
        </authorList>
    </citation>
    <scope>NUCLEOTIDE SEQUENCE [LARGE SCALE GENOMIC DNA]</scope>
    <source>
        <strain evidence="5">TK-2024</strain>
        <tissue evidence="5">Old leaves</tissue>
    </source>
</reference>
<accession>A0ABR2QMS8</accession>
<evidence type="ECO:0000256" key="4">
    <source>
        <dbReference type="ARBA" id="ARBA00022842"/>
    </source>
</evidence>
<keyword evidence="4" id="KW-0460">Magnesium</keyword>
<evidence type="ECO:0000313" key="5">
    <source>
        <dbReference type="EMBL" id="KAK9001822.1"/>
    </source>
</evidence>
<evidence type="ECO:0000256" key="3">
    <source>
        <dbReference type="ARBA" id="ARBA00022723"/>
    </source>
</evidence>
<keyword evidence="6" id="KW-1185">Reference proteome</keyword>
<keyword evidence="3" id="KW-0479">Metal-binding</keyword>
<gene>
    <name evidence="5" type="ORF">V6N11_024520</name>
</gene>